<evidence type="ECO:0000256" key="1">
    <source>
        <dbReference type="ARBA" id="ARBA00000077"/>
    </source>
</evidence>
<evidence type="ECO:0000256" key="10">
    <source>
        <dbReference type="ARBA" id="ARBA00022723"/>
    </source>
</evidence>
<dbReference type="STRING" id="638301.HMPREF0444_0811"/>
<protein>
    <recommendedName>
        <fullName evidence="7 14">Ribonuclease HIII</fullName>
        <shortName evidence="14">RNase HIII</shortName>
        <ecNumber evidence="6 14">3.1.26.4</ecNumber>
    </recommendedName>
</protein>
<dbReference type="GO" id="GO:0000287">
    <property type="term" value="F:magnesium ion binding"/>
    <property type="evidence" value="ECO:0007669"/>
    <property type="project" value="UniProtKB-UniRule"/>
</dbReference>
<evidence type="ECO:0000259" key="16">
    <source>
        <dbReference type="PROSITE" id="PS51975"/>
    </source>
</evidence>
<dbReference type="FunFam" id="3.30.420.10:FF:000047">
    <property type="entry name" value="Ribonuclease HIII"/>
    <property type="match status" value="1"/>
</dbReference>
<comment type="catalytic activity">
    <reaction evidence="1 14 15">
        <text>Endonucleolytic cleavage to 5'-phosphomonoester.</text>
        <dbReference type="EC" id="3.1.26.4"/>
    </reaction>
</comment>
<gene>
    <name evidence="14 17" type="primary">rnhC</name>
    <name evidence="17" type="ORF">HMPREF0444_0811</name>
</gene>
<dbReference type="Gene3D" id="3.30.420.10">
    <property type="entry name" value="Ribonuclease H-like superfamily/Ribonuclease H"/>
    <property type="match status" value="1"/>
</dbReference>
<dbReference type="PANTHER" id="PTHR10954">
    <property type="entry name" value="RIBONUCLEASE H2 SUBUNIT A"/>
    <property type="match status" value="1"/>
</dbReference>
<dbReference type="HOGENOM" id="CLU_059546_1_0_9"/>
<dbReference type="InterPro" id="IPR001352">
    <property type="entry name" value="RNase_HII/HIII"/>
</dbReference>
<dbReference type="AlphaFoldDB" id="C8NFW6"/>
<reference evidence="17 18" key="1">
    <citation type="submission" date="2009-08" db="EMBL/GenBank/DDBJ databases">
        <authorList>
            <person name="Muzny D."/>
            <person name="Qin X."/>
            <person name="Deng J."/>
            <person name="Jiang H."/>
            <person name="Liu Y."/>
            <person name="Qu J."/>
            <person name="Song X.-Z."/>
            <person name="Zhang L."/>
            <person name="Thornton R."/>
            <person name="Coyle M."/>
            <person name="Francisco L."/>
            <person name="Jackson L."/>
            <person name="Javaid M."/>
            <person name="Korchina V."/>
            <person name="Kovar C."/>
            <person name="Mata R."/>
            <person name="Mathew T."/>
            <person name="Ngo R."/>
            <person name="Nguyen L."/>
            <person name="Nguyen N."/>
            <person name="Okwuonu G."/>
            <person name="Ongeri F."/>
            <person name="Pham C."/>
            <person name="Simmons D."/>
            <person name="Wilczek-Boney K."/>
            <person name="Hale W."/>
            <person name="Jakkamsetti A."/>
            <person name="Pham P."/>
            <person name="Ruth R."/>
            <person name="San Lucas F."/>
            <person name="Warren J."/>
            <person name="Zhang J."/>
            <person name="Zhao Z."/>
            <person name="Zhou C."/>
            <person name="Zhu D."/>
            <person name="Lee S."/>
            <person name="Bess C."/>
            <person name="Blankenburg K."/>
            <person name="Forbes L."/>
            <person name="Fu Q."/>
            <person name="Gubbala S."/>
            <person name="Hirani K."/>
            <person name="Jayaseelan J.C."/>
            <person name="Lara F."/>
            <person name="Munidasa M."/>
            <person name="Palculict T."/>
            <person name="Patil S."/>
            <person name="Pu L.-L."/>
            <person name="Saada N."/>
            <person name="Tang L."/>
            <person name="Weissenberger G."/>
            <person name="Zhu Y."/>
            <person name="Hemphill L."/>
            <person name="Shang Y."/>
            <person name="Youmans B."/>
            <person name="Ayvaz T."/>
            <person name="Ross M."/>
            <person name="Santibanez J."/>
            <person name="Aqrawi P."/>
            <person name="Gross S."/>
            <person name="Joshi V."/>
            <person name="Fowler G."/>
            <person name="Nazareth L."/>
            <person name="Reid J."/>
            <person name="Worley K."/>
            <person name="Petrosino J."/>
            <person name="Highlander S."/>
            <person name="Gibbs R."/>
        </authorList>
    </citation>
    <scope>NUCLEOTIDE SEQUENCE [LARGE SCALE GENOMIC DNA]</scope>
    <source>
        <strain evidence="17 18">ATCC 49175</strain>
    </source>
</reference>
<comment type="caution">
    <text evidence="17">The sequence shown here is derived from an EMBL/GenBank/DDBJ whole genome shotgun (WGS) entry which is preliminary data.</text>
</comment>
<feature type="binding site" evidence="14 15">
    <location>
        <position position="62"/>
    </location>
    <ligand>
        <name>a divalent metal cation</name>
        <dbReference type="ChEBI" id="CHEBI:60240"/>
    </ligand>
</feature>
<evidence type="ECO:0000256" key="12">
    <source>
        <dbReference type="ARBA" id="ARBA00022801"/>
    </source>
</evidence>
<comment type="similarity">
    <text evidence="5 14">Belongs to the RNase HII family. RnhC subfamily.</text>
</comment>
<dbReference type="GO" id="GO:0032299">
    <property type="term" value="C:ribonuclease H2 complex"/>
    <property type="evidence" value="ECO:0007669"/>
    <property type="project" value="TreeGrafter"/>
</dbReference>
<dbReference type="GO" id="GO:0006298">
    <property type="term" value="P:mismatch repair"/>
    <property type="evidence" value="ECO:0007669"/>
    <property type="project" value="TreeGrafter"/>
</dbReference>
<dbReference type="InterPro" id="IPR012295">
    <property type="entry name" value="TBP_dom_sf"/>
</dbReference>
<evidence type="ECO:0000256" key="15">
    <source>
        <dbReference type="PROSITE-ProRule" id="PRU01319"/>
    </source>
</evidence>
<evidence type="ECO:0000313" key="18">
    <source>
        <dbReference type="Proteomes" id="UP000005926"/>
    </source>
</evidence>
<evidence type="ECO:0000256" key="4">
    <source>
        <dbReference type="ARBA" id="ARBA00004496"/>
    </source>
</evidence>
<dbReference type="InterPro" id="IPR004641">
    <property type="entry name" value="RNase_HIII"/>
</dbReference>
<dbReference type="GO" id="GO:0043137">
    <property type="term" value="P:DNA replication, removal of RNA primer"/>
    <property type="evidence" value="ECO:0007669"/>
    <property type="project" value="TreeGrafter"/>
</dbReference>
<keyword evidence="8 14" id="KW-0963">Cytoplasm</keyword>
<accession>C8NFW6</accession>
<dbReference type="PROSITE" id="PS51975">
    <property type="entry name" value="RNASE_H_2"/>
    <property type="match status" value="1"/>
</dbReference>
<keyword evidence="13 14" id="KW-0460">Magnesium</keyword>
<comment type="cofactor">
    <cofactor evidence="14 15">
        <name>Mn(2+)</name>
        <dbReference type="ChEBI" id="CHEBI:29035"/>
    </cofactor>
    <cofactor evidence="14 15">
        <name>Mg(2+)</name>
        <dbReference type="ChEBI" id="CHEBI:18420"/>
    </cofactor>
    <text evidence="14 15">Manganese or magnesium. Binds 1 divalent metal ion per monomer in the absence of substrate. May bind a second metal ion after substrate binding.</text>
</comment>
<proteinExistence type="inferred from homology"/>
<feature type="domain" description="RNase H type-2" evidence="16">
    <location>
        <begin position="56"/>
        <end position="270"/>
    </location>
</feature>
<evidence type="ECO:0000256" key="8">
    <source>
        <dbReference type="ARBA" id="ARBA00022490"/>
    </source>
</evidence>
<dbReference type="NCBIfam" id="TIGR00716">
    <property type="entry name" value="rnhC"/>
    <property type="match status" value="1"/>
</dbReference>
<dbReference type="InterPro" id="IPR012337">
    <property type="entry name" value="RNaseH-like_sf"/>
</dbReference>
<keyword evidence="11 14" id="KW-0255">Endonuclease</keyword>
<feature type="binding site" evidence="14 15">
    <location>
        <position position="166"/>
    </location>
    <ligand>
        <name>a divalent metal cation</name>
        <dbReference type="ChEBI" id="CHEBI:60240"/>
    </ligand>
</feature>
<dbReference type="GO" id="GO:0003723">
    <property type="term" value="F:RNA binding"/>
    <property type="evidence" value="ECO:0007669"/>
    <property type="project" value="UniProtKB-UniRule"/>
</dbReference>
<comment type="function">
    <text evidence="3 14">Endonuclease that specifically degrades the RNA of RNA-DNA hybrids.</text>
</comment>
<evidence type="ECO:0000256" key="13">
    <source>
        <dbReference type="ARBA" id="ARBA00022842"/>
    </source>
</evidence>
<dbReference type="CDD" id="cd06590">
    <property type="entry name" value="RNase_HII_bacteria_HIII_like"/>
    <property type="match status" value="1"/>
</dbReference>
<name>C8NFW6_9LACT</name>
<dbReference type="InterPro" id="IPR024568">
    <property type="entry name" value="RNase_HIII_N"/>
</dbReference>
<organism evidence="17 18">
    <name type="scientific">Granulicatella adiacens ATCC 49175</name>
    <dbReference type="NCBI Taxonomy" id="638301"/>
    <lineage>
        <taxon>Bacteria</taxon>
        <taxon>Bacillati</taxon>
        <taxon>Bacillota</taxon>
        <taxon>Bacilli</taxon>
        <taxon>Lactobacillales</taxon>
        <taxon>Carnobacteriaceae</taxon>
        <taxon>Granulicatella</taxon>
    </lineage>
</organism>
<dbReference type="PIRSF" id="PIRSF037748">
    <property type="entry name" value="RnhC"/>
    <property type="match status" value="1"/>
</dbReference>
<dbReference type="GO" id="GO:0004523">
    <property type="term" value="F:RNA-DNA hybrid ribonuclease activity"/>
    <property type="evidence" value="ECO:0007669"/>
    <property type="project" value="UniProtKB-UniRule"/>
</dbReference>
<comment type="subcellular location">
    <subcellularLocation>
        <location evidence="4 14">Cytoplasm</location>
    </subcellularLocation>
</comment>
<dbReference type="Pfam" id="PF11858">
    <property type="entry name" value="DUF3378"/>
    <property type="match status" value="1"/>
</dbReference>
<evidence type="ECO:0000256" key="9">
    <source>
        <dbReference type="ARBA" id="ARBA00022722"/>
    </source>
</evidence>
<evidence type="ECO:0000256" key="3">
    <source>
        <dbReference type="ARBA" id="ARBA00004065"/>
    </source>
</evidence>
<evidence type="ECO:0000256" key="7">
    <source>
        <dbReference type="ARBA" id="ARBA00021407"/>
    </source>
</evidence>
<feature type="binding site" evidence="14 15">
    <location>
        <position position="63"/>
    </location>
    <ligand>
        <name>a divalent metal cation</name>
        <dbReference type="ChEBI" id="CHEBI:60240"/>
    </ligand>
</feature>
<dbReference type="Proteomes" id="UP000005926">
    <property type="component" value="Unassembled WGS sequence"/>
</dbReference>
<evidence type="ECO:0000256" key="14">
    <source>
        <dbReference type="HAMAP-Rule" id="MF_00053"/>
    </source>
</evidence>
<keyword evidence="10 14" id="KW-0479">Metal-binding</keyword>
<dbReference type="GO" id="GO:0005737">
    <property type="term" value="C:cytoplasm"/>
    <property type="evidence" value="ECO:0007669"/>
    <property type="project" value="UniProtKB-SubCell"/>
</dbReference>
<sequence length="270" mass="30180">MKIDGLTITAYQSGKVLFQGKGIESFIQKNQLEPLMETSEGKSKDAPSLPKDFSSWSVMGSDEVGNGAYFGPLTVASAYVSKENIPLLKKMGVKDSKDLTDEQIRAFVPKIKEVIPYKLLTLWPEKYNEVQQVKNLNEMKALLHNQALRLLSEKIMPESPEGFLIDQFCKPELYYRYLKGQPLVDKNKTYFITKGESHHIAVAAASMIARCAFLDGLDSLSTEFGYKLPSGAGSNVDQIAAKILKHNGMNILRKVAKLHFANTEKAKRMK</sequence>
<keyword evidence="9 14" id="KW-0540">Nuclease</keyword>
<evidence type="ECO:0000313" key="17">
    <source>
        <dbReference type="EMBL" id="EEW37452.1"/>
    </source>
</evidence>
<evidence type="ECO:0000256" key="2">
    <source>
        <dbReference type="ARBA" id="ARBA00001946"/>
    </source>
</evidence>
<evidence type="ECO:0000256" key="6">
    <source>
        <dbReference type="ARBA" id="ARBA00012180"/>
    </source>
</evidence>
<evidence type="ECO:0000256" key="11">
    <source>
        <dbReference type="ARBA" id="ARBA00022759"/>
    </source>
</evidence>
<dbReference type="HAMAP" id="MF_00053">
    <property type="entry name" value="RNase_HIII"/>
    <property type="match status" value="1"/>
</dbReference>
<dbReference type="InterPro" id="IPR036397">
    <property type="entry name" value="RNaseH_sf"/>
</dbReference>
<evidence type="ECO:0000256" key="5">
    <source>
        <dbReference type="ARBA" id="ARBA00008378"/>
    </source>
</evidence>
<dbReference type="InterPro" id="IPR024567">
    <property type="entry name" value="RNase_HII/HIII_dom"/>
</dbReference>
<dbReference type="Gene3D" id="3.30.310.10">
    <property type="entry name" value="TATA-Binding Protein"/>
    <property type="match status" value="1"/>
</dbReference>
<dbReference type="eggNOG" id="COG1039">
    <property type="taxonomic scope" value="Bacteria"/>
</dbReference>
<keyword evidence="12 14" id="KW-0378">Hydrolase</keyword>
<keyword evidence="18" id="KW-1185">Reference proteome</keyword>
<dbReference type="Pfam" id="PF01351">
    <property type="entry name" value="RNase_HII"/>
    <property type="match status" value="1"/>
</dbReference>
<comment type="cofactor">
    <cofactor evidence="2">
        <name>Mg(2+)</name>
        <dbReference type="ChEBI" id="CHEBI:18420"/>
    </cofactor>
</comment>
<dbReference type="EC" id="3.1.26.4" evidence="6 14"/>
<dbReference type="EMBL" id="ACKZ01000016">
    <property type="protein sequence ID" value="EEW37452.1"/>
    <property type="molecule type" value="Genomic_DNA"/>
</dbReference>
<dbReference type="SUPFAM" id="SSF53098">
    <property type="entry name" value="Ribonuclease H-like"/>
    <property type="match status" value="1"/>
</dbReference>
<dbReference type="PANTHER" id="PTHR10954:SF23">
    <property type="entry name" value="RIBONUCLEASE"/>
    <property type="match status" value="1"/>
</dbReference>